<dbReference type="EMBL" id="JAKRVY010000006">
    <property type="protein sequence ID" value="MCL9814175.1"/>
    <property type="molecule type" value="Genomic_DNA"/>
</dbReference>
<dbReference type="Proteomes" id="UP001202674">
    <property type="component" value="Unassembled WGS sequence"/>
</dbReference>
<evidence type="ECO:0000313" key="2">
    <source>
        <dbReference type="Proteomes" id="UP001202674"/>
    </source>
</evidence>
<keyword evidence="2" id="KW-1185">Reference proteome</keyword>
<dbReference type="RefSeq" id="WP_250597053.1">
    <property type="nucleotide sequence ID" value="NZ_JAKRVY010000006.1"/>
</dbReference>
<organism evidence="1 2">
    <name type="scientific">Natranaeroarchaeum aerophilus</name>
    <dbReference type="NCBI Taxonomy" id="2917711"/>
    <lineage>
        <taxon>Archaea</taxon>
        <taxon>Methanobacteriati</taxon>
        <taxon>Methanobacteriota</taxon>
        <taxon>Stenosarchaea group</taxon>
        <taxon>Halobacteria</taxon>
        <taxon>Halobacteriales</taxon>
        <taxon>Natronoarchaeaceae</taxon>
        <taxon>Natranaeroarchaeum</taxon>
    </lineage>
</organism>
<name>A0AAE3FSC7_9EURY</name>
<accession>A0AAE3FSC7</accession>
<reference evidence="1 2" key="1">
    <citation type="journal article" date="2022" name="Syst. Appl. Microbiol.">
        <title>Natronocalculus amylovorans gen. nov., sp. nov., and Natranaeroarchaeum aerophilus sp. nov., dominant culturable amylolytic natronoarchaea from hypersaline soda lakes in southwestern Siberia.</title>
        <authorList>
            <person name="Sorokin D.Y."/>
            <person name="Elcheninov A.G."/>
            <person name="Khizhniak T.V."/>
            <person name="Koenen M."/>
            <person name="Bale N.J."/>
            <person name="Damste J.S.S."/>
            <person name="Kublanov I.V."/>
        </authorList>
    </citation>
    <scope>NUCLEOTIDE SEQUENCE [LARGE SCALE GENOMIC DNA]</scope>
    <source>
        <strain evidence="1 2">AArc-St1-1</strain>
    </source>
</reference>
<comment type="caution">
    <text evidence="1">The sequence shown here is derived from an EMBL/GenBank/DDBJ whole genome shotgun (WGS) entry which is preliminary data.</text>
</comment>
<proteinExistence type="predicted"/>
<dbReference type="AlphaFoldDB" id="A0AAE3FSC7"/>
<sequence>MADRAVSAVVGKALEASIVIIYIGLLTTTLYAGVLPEYRTAAATEVADRTVADVSGDLQTAVPSSTATNRTEQQVDLPTTIRGETYWIRVQNGEIVLEHPHSDVAEQAPIVLPRSVTSVEGEWRSDEQPVITAERSDDTIEVRLETGER</sequence>
<dbReference type="Pfam" id="PF23928">
    <property type="entry name" value="DUF7266"/>
    <property type="match status" value="1"/>
</dbReference>
<evidence type="ECO:0000313" key="1">
    <source>
        <dbReference type="EMBL" id="MCL9814175.1"/>
    </source>
</evidence>
<protein>
    <submittedName>
        <fullName evidence="1">Uncharacterized protein</fullName>
    </submittedName>
</protein>
<gene>
    <name evidence="1" type="ORF">AArcSt11_10975</name>
</gene>
<dbReference type="InterPro" id="IPR055690">
    <property type="entry name" value="DUF7266"/>
</dbReference>